<dbReference type="EMBL" id="CM047588">
    <property type="protein sequence ID" value="KAI9905986.1"/>
    <property type="molecule type" value="Genomic_DNA"/>
</dbReference>
<comment type="caution">
    <text evidence="1">The sequence shown here is derived from an EMBL/GenBank/DDBJ whole genome shotgun (WGS) entry which is preliminary data.</text>
</comment>
<sequence>MFKSCDLLVLTLVVLANHIVVSALVDRAPLALAAISFDQSIRPSSDGNRLLREKDKARDAADEERELVNKKEFDPDDENHVFLLLQELGHKTNEWLELLLNEGGIAKDKIHGLLDLKDLYHKTFIHLGLVDLKIGDGSKYSAPQDDLFSWMNHYQVSPRGLRLMLQLDESFHVHGRKITPAFVDEYKKYVANLAAKENNVEGER</sequence>
<proteinExistence type="predicted"/>
<evidence type="ECO:0000313" key="2">
    <source>
        <dbReference type="Proteomes" id="UP001163321"/>
    </source>
</evidence>
<protein>
    <submittedName>
        <fullName evidence="1">Uncharacterized protein</fullName>
    </submittedName>
</protein>
<accession>A0ACC0VJM1</accession>
<reference evidence="1 2" key="1">
    <citation type="journal article" date="2022" name="bioRxiv">
        <title>The genome of the oomycete Peronosclerospora sorghi, a cosmopolitan pathogen of maize and sorghum, is inflated with dispersed pseudogenes.</title>
        <authorList>
            <person name="Fletcher K."/>
            <person name="Martin F."/>
            <person name="Isakeit T."/>
            <person name="Cavanaugh K."/>
            <person name="Magill C."/>
            <person name="Michelmore R."/>
        </authorList>
    </citation>
    <scope>NUCLEOTIDE SEQUENCE [LARGE SCALE GENOMIC DNA]</scope>
    <source>
        <strain evidence="1">P6</strain>
    </source>
</reference>
<evidence type="ECO:0000313" key="1">
    <source>
        <dbReference type="EMBL" id="KAI9905986.1"/>
    </source>
</evidence>
<dbReference type="Proteomes" id="UP001163321">
    <property type="component" value="Chromosome 9"/>
</dbReference>
<name>A0ACC0VJM1_9STRA</name>
<gene>
    <name evidence="1" type="ORF">PsorP6_014306</name>
</gene>
<keyword evidence="2" id="KW-1185">Reference proteome</keyword>
<organism evidence="1 2">
    <name type="scientific">Peronosclerospora sorghi</name>
    <dbReference type="NCBI Taxonomy" id="230839"/>
    <lineage>
        <taxon>Eukaryota</taxon>
        <taxon>Sar</taxon>
        <taxon>Stramenopiles</taxon>
        <taxon>Oomycota</taxon>
        <taxon>Peronosporomycetes</taxon>
        <taxon>Peronosporales</taxon>
        <taxon>Peronosporaceae</taxon>
        <taxon>Peronosclerospora</taxon>
    </lineage>
</organism>